<feature type="compositionally biased region" description="Basic residues" evidence="1">
    <location>
        <begin position="21"/>
        <end position="36"/>
    </location>
</feature>
<proteinExistence type="predicted"/>
<feature type="compositionally biased region" description="Polar residues" evidence="1">
    <location>
        <begin position="1"/>
        <end position="17"/>
    </location>
</feature>
<dbReference type="Gene3D" id="4.10.1110.10">
    <property type="entry name" value="AN1-like Zinc finger"/>
    <property type="match status" value="1"/>
</dbReference>
<evidence type="ECO:0000313" key="2">
    <source>
        <dbReference type="EMBL" id="QHS80393.1"/>
    </source>
</evidence>
<evidence type="ECO:0000256" key="1">
    <source>
        <dbReference type="SAM" id="MobiDB-lite"/>
    </source>
</evidence>
<dbReference type="AlphaFoldDB" id="A0A6C0ALN0"/>
<reference evidence="2" key="1">
    <citation type="journal article" date="2020" name="Nature">
        <title>Giant virus diversity and host interactions through global metagenomics.</title>
        <authorList>
            <person name="Schulz F."/>
            <person name="Roux S."/>
            <person name="Paez-Espino D."/>
            <person name="Jungbluth S."/>
            <person name="Walsh D.A."/>
            <person name="Denef V.J."/>
            <person name="McMahon K.D."/>
            <person name="Konstantinidis K.T."/>
            <person name="Eloe-Fadrosh E.A."/>
            <person name="Kyrpides N.C."/>
            <person name="Woyke T."/>
        </authorList>
    </citation>
    <scope>NUCLEOTIDE SEQUENCE</scope>
    <source>
        <strain evidence="2">GVMAG-S-1039698-54</strain>
    </source>
</reference>
<organism evidence="2">
    <name type="scientific">viral metagenome</name>
    <dbReference type="NCBI Taxonomy" id="1070528"/>
    <lineage>
        <taxon>unclassified sequences</taxon>
        <taxon>metagenomes</taxon>
        <taxon>organismal metagenomes</taxon>
    </lineage>
</organism>
<accession>A0A6C0ALN0</accession>
<sequence>MSTKMETSNFKENAQNQKLEKKTKKKKSKTKKKVPRCNHPDCRTKLKLSDMPCKCKLIFCAIHRPFYKHNCCYIENGMDKINGIGGGNFKKIEVI</sequence>
<dbReference type="InterPro" id="IPR035896">
    <property type="entry name" value="AN1-like_Znf"/>
</dbReference>
<evidence type="ECO:0008006" key="3">
    <source>
        <dbReference type="Google" id="ProtNLM"/>
    </source>
</evidence>
<protein>
    <recommendedName>
        <fullName evidence="3">AN1-type domain-containing protein</fullName>
    </recommendedName>
</protein>
<name>A0A6C0ALN0_9ZZZZ</name>
<dbReference type="EMBL" id="MN740678">
    <property type="protein sequence ID" value="QHS80393.1"/>
    <property type="molecule type" value="Genomic_DNA"/>
</dbReference>
<dbReference type="SUPFAM" id="SSF118310">
    <property type="entry name" value="AN1-like Zinc finger"/>
    <property type="match status" value="1"/>
</dbReference>
<feature type="region of interest" description="Disordered" evidence="1">
    <location>
        <begin position="1"/>
        <end position="38"/>
    </location>
</feature>